<keyword evidence="1" id="KW-1133">Transmembrane helix</keyword>
<evidence type="ECO:0000313" key="3">
    <source>
        <dbReference type="Proteomes" id="UP000251795"/>
    </source>
</evidence>
<evidence type="ECO:0000313" key="2">
    <source>
        <dbReference type="EMBL" id="AWY08337.1"/>
    </source>
</evidence>
<name>A0A2Z4QDZ2_9CAUD</name>
<protein>
    <submittedName>
        <fullName evidence="2">Uncharacterized protein</fullName>
    </submittedName>
</protein>
<evidence type="ECO:0000256" key="1">
    <source>
        <dbReference type="SAM" id="Phobius"/>
    </source>
</evidence>
<gene>
    <name evidence="2" type="ORF">Alexandra_57</name>
</gene>
<proteinExistence type="predicted"/>
<feature type="transmembrane region" description="Helical" evidence="1">
    <location>
        <begin position="6"/>
        <end position="22"/>
    </location>
</feature>
<reference evidence="2 3" key="1">
    <citation type="submission" date="2018-04" db="EMBL/GenBank/DDBJ databases">
        <authorList>
            <person name="Go L.Y."/>
            <person name="Mitchell J.A."/>
        </authorList>
    </citation>
    <scope>NUCLEOTIDE SEQUENCE [LARGE SCALE GENOMIC DNA]</scope>
</reference>
<keyword evidence="3" id="KW-1185">Reference proteome</keyword>
<organism evidence="2 3">
    <name type="scientific">Erwinia phage vB_EamM_Alexandra</name>
    <dbReference type="NCBI Taxonomy" id="2201424"/>
    <lineage>
        <taxon>Viruses</taxon>
        <taxon>Duplodnaviria</taxon>
        <taxon>Heunggongvirae</taxon>
        <taxon>Uroviricota</taxon>
        <taxon>Caudoviricetes</taxon>
        <taxon>Alexandravirus</taxon>
        <taxon>Alexandravirus alexandra</taxon>
    </lineage>
</organism>
<keyword evidence="1" id="KW-0812">Transmembrane</keyword>
<feature type="transmembrane region" description="Helical" evidence="1">
    <location>
        <begin position="43"/>
        <end position="61"/>
    </location>
</feature>
<keyword evidence="1" id="KW-0472">Membrane</keyword>
<dbReference type="Proteomes" id="UP000251795">
    <property type="component" value="Segment"/>
</dbReference>
<accession>A0A2Z4QDZ2</accession>
<dbReference type="EMBL" id="MH248138">
    <property type="protein sequence ID" value="AWY08337.1"/>
    <property type="molecule type" value="Genomic_DNA"/>
</dbReference>
<sequence>MKPHEIIFVTSTFACIMTWCLYQNDLWCERNIMSHQRSTKIRWAFIICTAIFFASLSYNAYLEWQR</sequence>